<keyword evidence="2" id="KW-1185">Reference proteome</keyword>
<dbReference type="AlphaFoldDB" id="A0A1F5LIL3"/>
<name>A0A1F5LIL3_PENAI</name>
<organism evidence="1 2">
    <name type="scientific">Penicillium arizonense</name>
    <dbReference type="NCBI Taxonomy" id="1835702"/>
    <lineage>
        <taxon>Eukaryota</taxon>
        <taxon>Fungi</taxon>
        <taxon>Dikarya</taxon>
        <taxon>Ascomycota</taxon>
        <taxon>Pezizomycotina</taxon>
        <taxon>Eurotiomycetes</taxon>
        <taxon>Eurotiomycetidae</taxon>
        <taxon>Eurotiales</taxon>
        <taxon>Aspergillaceae</taxon>
        <taxon>Penicillium</taxon>
    </lineage>
</organism>
<dbReference type="RefSeq" id="XP_022488189.1">
    <property type="nucleotide sequence ID" value="XM_022631853.1"/>
</dbReference>
<comment type="caution">
    <text evidence="1">The sequence shown here is derived from an EMBL/GenBank/DDBJ whole genome shotgun (WGS) entry which is preliminary data.</text>
</comment>
<dbReference type="GeneID" id="34576587"/>
<proteinExistence type="predicted"/>
<dbReference type="EMBL" id="LXJU01000009">
    <property type="protein sequence ID" value="OGE52749.1"/>
    <property type="molecule type" value="Genomic_DNA"/>
</dbReference>
<sequence>MAQAQLATLAYPQIGSITAITESGEPVIGKFSTAAAEALVPKGLFSTAAEYFTALGKAAPRRSQLQYDECNRDSGHFSTLGAFKNKTGEARYTVTTPSLEVLDEWWRLVQEKGDPIERISPDLYVYDWDKMYPYDTLNDDGAAAKLKDRVLFTHWDSVEGNYHIQHMFPNQPAPNHITGKTFYIRSKSDPTVFWVHDPNGVIVASKGRRTKFQIHRKDTKEDGAVIIPKDQITITSVQNSQQVATDRETGQLVVNKAGDTYAFSDLRGHPFGVGDKQGTTIDLNGSFRCYNIGENVPIMKVDGGGDEWELVA</sequence>
<protein>
    <submittedName>
        <fullName evidence="1">Uncharacterized protein</fullName>
    </submittedName>
</protein>
<accession>A0A1F5LIL3</accession>
<dbReference type="OrthoDB" id="5364171at2759"/>
<evidence type="ECO:0000313" key="2">
    <source>
        <dbReference type="Proteomes" id="UP000177622"/>
    </source>
</evidence>
<evidence type="ECO:0000313" key="1">
    <source>
        <dbReference type="EMBL" id="OGE52749.1"/>
    </source>
</evidence>
<reference evidence="1 2" key="1">
    <citation type="journal article" date="2016" name="Sci. Rep.">
        <title>Penicillium arizonense, a new, genome sequenced fungal species, reveals a high chemical diversity in secreted metabolites.</title>
        <authorList>
            <person name="Grijseels S."/>
            <person name="Nielsen J.C."/>
            <person name="Randelovic M."/>
            <person name="Nielsen J."/>
            <person name="Nielsen K.F."/>
            <person name="Workman M."/>
            <person name="Frisvad J.C."/>
        </authorList>
    </citation>
    <scope>NUCLEOTIDE SEQUENCE [LARGE SCALE GENOMIC DNA]</scope>
    <source>
        <strain evidence="1 2">CBS 141311</strain>
    </source>
</reference>
<gene>
    <name evidence="1" type="ORF">PENARI_c009G05077</name>
</gene>
<dbReference type="Proteomes" id="UP000177622">
    <property type="component" value="Unassembled WGS sequence"/>
</dbReference>